<comment type="caution">
    <text evidence="3">The sequence shown here is derived from an EMBL/GenBank/DDBJ whole genome shotgun (WGS) entry which is preliminary data.</text>
</comment>
<feature type="domain" description="C2H2-type" evidence="2">
    <location>
        <begin position="146"/>
        <end position="173"/>
    </location>
</feature>
<keyword evidence="1" id="KW-0862">Zinc</keyword>
<evidence type="ECO:0000313" key="4">
    <source>
        <dbReference type="Proteomes" id="UP001567538"/>
    </source>
</evidence>
<dbReference type="SMART" id="SM00355">
    <property type="entry name" value="ZnF_C2H2"/>
    <property type="match status" value="4"/>
</dbReference>
<dbReference type="PROSITE" id="PS00028">
    <property type="entry name" value="ZINC_FINGER_C2H2_1"/>
    <property type="match status" value="4"/>
</dbReference>
<accession>A0ABD1HL04</accession>
<dbReference type="InterPro" id="IPR013087">
    <property type="entry name" value="Znf_C2H2_type"/>
</dbReference>
<feature type="domain" description="C2H2-type" evidence="2">
    <location>
        <begin position="115"/>
        <end position="142"/>
    </location>
</feature>
<evidence type="ECO:0000256" key="1">
    <source>
        <dbReference type="PROSITE-ProRule" id="PRU00042"/>
    </source>
</evidence>
<dbReference type="PROSITE" id="PS50157">
    <property type="entry name" value="ZINC_FINGER_C2H2_2"/>
    <property type="match status" value="4"/>
</dbReference>
<keyword evidence="4" id="KW-1185">Reference proteome</keyword>
<evidence type="ECO:0000313" key="3">
    <source>
        <dbReference type="EMBL" id="KAL1557143.1"/>
    </source>
</evidence>
<dbReference type="Pfam" id="PF13912">
    <property type="entry name" value="zf-C2H2_6"/>
    <property type="match status" value="4"/>
</dbReference>
<dbReference type="AlphaFoldDB" id="A0ABD1HL04"/>
<dbReference type="Gene3D" id="3.30.160.60">
    <property type="entry name" value="Classic Zinc Finger"/>
    <property type="match status" value="1"/>
</dbReference>
<feature type="domain" description="C2H2-type" evidence="2">
    <location>
        <begin position="9"/>
        <end position="36"/>
    </location>
</feature>
<feature type="domain" description="C2H2-type" evidence="2">
    <location>
        <begin position="390"/>
        <end position="412"/>
    </location>
</feature>
<dbReference type="GO" id="GO:0008270">
    <property type="term" value="F:zinc ion binding"/>
    <property type="evidence" value="ECO:0007669"/>
    <property type="project" value="UniProtKB-KW"/>
</dbReference>
<dbReference type="EMBL" id="JBEAFC010000005">
    <property type="protein sequence ID" value="KAL1557143.1"/>
    <property type="molecule type" value="Genomic_DNA"/>
</dbReference>
<name>A0ABD1HL04_SALDI</name>
<dbReference type="Proteomes" id="UP001567538">
    <property type="component" value="Unassembled WGS sequence"/>
</dbReference>
<organism evidence="3 4">
    <name type="scientific">Salvia divinorum</name>
    <name type="common">Maria pastora</name>
    <name type="synonym">Diviner's sage</name>
    <dbReference type="NCBI Taxonomy" id="28513"/>
    <lineage>
        <taxon>Eukaryota</taxon>
        <taxon>Viridiplantae</taxon>
        <taxon>Streptophyta</taxon>
        <taxon>Embryophyta</taxon>
        <taxon>Tracheophyta</taxon>
        <taxon>Spermatophyta</taxon>
        <taxon>Magnoliopsida</taxon>
        <taxon>eudicotyledons</taxon>
        <taxon>Gunneridae</taxon>
        <taxon>Pentapetalae</taxon>
        <taxon>asterids</taxon>
        <taxon>lamiids</taxon>
        <taxon>Lamiales</taxon>
        <taxon>Lamiaceae</taxon>
        <taxon>Nepetoideae</taxon>
        <taxon>Mentheae</taxon>
        <taxon>Salviinae</taxon>
        <taxon>Salvia</taxon>
        <taxon>Salvia subgen. Calosphace</taxon>
    </lineage>
</organism>
<proteinExistence type="predicted"/>
<gene>
    <name evidence="3" type="ORF">AAHA92_12667</name>
</gene>
<dbReference type="PANTHER" id="PTHR46869:SF7">
    <property type="entry name" value="ZINC FINGER PROTEIN ZAT9-LIKE"/>
    <property type="match status" value="1"/>
</dbReference>
<dbReference type="InterPro" id="IPR036236">
    <property type="entry name" value="Znf_C2H2_sf"/>
</dbReference>
<dbReference type="PANTHER" id="PTHR46869">
    <property type="entry name" value="C2H2-LIKE ZINC FINGER PROTEIN"/>
    <property type="match status" value="1"/>
</dbReference>
<evidence type="ECO:0000259" key="2">
    <source>
        <dbReference type="PROSITE" id="PS50157"/>
    </source>
</evidence>
<sequence length="463" mass="51391">MGQVEEQRYVCRICSKSCVSGKSLGGHMRVHLSQIAASKKAAAQEKVLGIKMECDDDDEQHHQLKDSCINQSTSDEKISVEELVDGDQSYASYELRENPKKSWRISDPKHAKTANSCRECGKEFASLRALSGHMRCHSIKNKKEVHSCKECGRGFDSMRAMFGHMKSHSKRVMKVSSVVESGESLSDFCPIRRKRSRIRYKGTVNPLSFSGVDASHCGVSDLEEAEEAARCLVMLSRGVGSFFKFDSNAEDSDDDDSAYFGGIVASCGTDGDFAVNASYVEKNVSEFDDYDDDEMLRVEKVMKVDPVCDDEFLEHGISSNGSDDESCFESENLEMMQGFEEKKHRQGAIHRRLMVETSSDMRTDGRLLLCADAKHDGSGGEMESSKGKERECPICFKVFASGQALGGHKRAHYNGFVESTNREMLDLNFPVPADSATGLGLGLSSWFVERTREQEALPLLLTT</sequence>
<dbReference type="SUPFAM" id="SSF57667">
    <property type="entry name" value="beta-beta-alpha zinc fingers"/>
    <property type="match status" value="2"/>
</dbReference>
<reference evidence="3 4" key="1">
    <citation type="submission" date="2024-06" db="EMBL/GenBank/DDBJ databases">
        <title>A chromosome level genome sequence of Diviner's sage (Salvia divinorum).</title>
        <authorList>
            <person name="Ford S.A."/>
            <person name="Ro D.-K."/>
            <person name="Ness R.W."/>
            <person name="Phillips M.A."/>
        </authorList>
    </citation>
    <scope>NUCLEOTIDE SEQUENCE [LARGE SCALE GENOMIC DNA]</scope>
    <source>
        <strain evidence="3">SAF-2024a</strain>
        <tissue evidence="3">Leaf</tissue>
    </source>
</reference>
<protein>
    <submittedName>
        <fullName evidence="3">Zinc finger protein ZAT4-like</fullName>
    </submittedName>
</protein>
<keyword evidence="1" id="KW-0479">Metal-binding</keyword>
<keyword evidence="1" id="KW-0863">Zinc-finger</keyword>